<gene>
    <name evidence="3" type="ORF">FM104_12845</name>
</gene>
<dbReference type="AlphaFoldDB" id="A0A1R4KHD4"/>
<proteinExistence type="predicted"/>
<protein>
    <submittedName>
        <fullName evidence="3">Uncharacterized protein</fullName>
    </submittedName>
</protein>
<feature type="transmembrane region" description="Helical" evidence="2">
    <location>
        <begin position="36"/>
        <end position="60"/>
    </location>
</feature>
<reference evidence="3 4" key="1">
    <citation type="submission" date="2017-02" db="EMBL/GenBank/DDBJ databases">
        <authorList>
            <person name="Peterson S.W."/>
        </authorList>
    </citation>
    <scope>NUCLEOTIDE SEQUENCE [LARGE SCALE GENOMIC DNA]</scope>
    <source>
        <strain evidence="3 4">B Mb 05.01</strain>
    </source>
</reference>
<sequence>MAGRQPRSVWEDPGTRYNAEAPNVQKEKRRGKILRVGVWIMAFGAFPLAVLLGFVSIGLIQGMNAEKPAQLGSFDTNGSAGKPAATRALIDWLTADPSPLPNGKLISWDGFEVKEPPAPVDDTEKPVSYHFELHRFTLERNDSLYSASVQVVVDGAGVSVMGTPTLLPILDAPATASSPWFGLGTATPSEAVQSAVEEWASAFTGGDPTALRRVTRDQDASSTYVPLVGIETLQSAKITTASYKVVPAADGKTKDDKTRMIVQVTLELWWDGQTPTEEELLGPKPPTAQKITYDLLVLQANTDAAYVVAWGEPGTGPDLKPEANAIAGVDTRNLEPGEGSQTPDPSESPDPNDTPAPEGTPAP</sequence>
<name>A0A1R4KHD4_9MICO</name>
<keyword evidence="2" id="KW-0472">Membrane</keyword>
<keyword evidence="2" id="KW-1133">Transmembrane helix</keyword>
<dbReference type="Proteomes" id="UP000196320">
    <property type="component" value="Unassembled WGS sequence"/>
</dbReference>
<accession>A0A1R4KHD4</accession>
<organism evidence="3 4">
    <name type="scientific">Microbacterium esteraromaticum</name>
    <dbReference type="NCBI Taxonomy" id="57043"/>
    <lineage>
        <taxon>Bacteria</taxon>
        <taxon>Bacillati</taxon>
        <taxon>Actinomycetota</taxon>
        <taxon>Actinomycetes</taxon>
        <taxon>Micrococcales</taxon>
        <taxon>Microbacteriaceae</taxon>
        <taxon>Microbacterium</taxon>
    </lineage>
</organism>
<evidence type="ECO:0000313" key="3">
    <source>
        <dbReference type="EMBL" id="SJN43689.1"/>
    </source>
</evidence>
<dbReference type="EMBL" id="FUKO01000033">
    <property type="protein sequence ID" value="SJN43689.1"/>
    <property type="molecule type" value="Genomic_DNA"/>
</dbReference>
<evidence type="ECO:0000313" key="4">
    <source>
        <dbReference type="Proteomes" id="UP000196320"/>
    </source>
</evidence>
<dbReference type="OrthoDB" id="5126438at2"/>
<keyword evidence="2" id="KW-0812">Transmembrane</keyword>
<evidence type="ECO:0000256" key="1">
    <source>
        <dbReference type="SAM" id="MobiDB-lite"/>
    </source>
</evidence>
<feature type="region of interest" description="Disordered" evidence="1">
    <location>
        <begin position="312"/>
        <end position="363"/>
    </location>
</feature>
<feature type="compositionally biased region" description="Pro residues" evidence="1">
    <location>
        <begin position="346"/>
        <end position="363"/>
    </location>
</feature>
<keyword evidence="4" id="KW-1185">Reference proteome</keyword>
<dbReference type="RefSeq" id="WP_087132634.1">
    <property type="nucleotide sequence ID" value="NZ_FUKO01000033.1"/>
</dbReference>
<evidence type="ECO:0000256" key="2">
    <source>
        <dbReference type="SAM" id="Phobius"/>
    </source>
</evidence>